<proteinExistence type="inferred from homology"/>
<dbReference type="GO" id="GO:0031419">
    <property type="term" value="F:cobalamin binding"/>
    <property type="evidence" value="ECO:0007669"/>
    <property type="project" value="UniProtKB-KW"/>
</dbReference>
<comment type="cofactor">
    <cofactor evidence="1">
        <name>adenosylcob(III)alamin</name>
        <dbReference type="ChEBI" id="CHEBI:18408"/>
    </cofactor>
</comment>
<feature type="region of interest" description="Disordered" evidence="10">
    <location>
        <begin position="1"/>
        <end position="55"/>
    </location>
</feature>
<dbReference type="EMBL" id="MLJW01000001">
    <property type="protein sequence ID" value="OIR19783.1"/>
    <property type="molecule type" value="Genomic_DNA"/>
</dbReference>
<sequence>MFDTESVLPATSARNDSEPDTASNTPSERHRKTRSRTQVPPAALAPNTADDSADKGTIAMTQEISTEVLLEKYAEADEKSVQDVRRRVARGLAQAEKPDQRAKWEQAFFDAQENGFVPAGRINSAAGLKIQATLINCFVQPVGDAISGTTDGKPGIYDALQQAAETMRRGGGVGYDFSSIRPEGAHVKGTNSRASGPISYMRVFDRSCETVESAGARRGAQMGVLRCDHPDIEKFIGAKDQGDLRNFNISVGVTDTLMQAVEKDAEFELVHAAEPSAALKEAGATRRADGKWVYRKVRATDLWKQIIASTYDHAEPGVLFIDLMNRDNNLSYCEIIEATNPCAEQPLPPYGCCCLGSIDLTRMVKNPFSEHASFDHEPFRQLVRVAVRMLDNVLDVTAWPLPEQQQEAQNKRRVGLGFTGLGDALVMLGLRYDTDGARAFAADITRVMRDEAYLASIDLAVERGKFPLLDAEKYLAAPRFASRLPEEIKSKIRKHGIRNSHLLSIAPTGTISLAFADNASNGIEPPFSWFYTRKKRMPDGSSKDYQVEDHAWRLYKQQGGDVDKLPPAFVTALEISAIDHMKMVAAVAPFIDTSISKTVNVPADYPYEDFKDLYTEAWKAGLKGLATYRPNSVLGSVLSVAPEKKEDQPQDFVFDQDRRIVLEAAPTPALASLRWPGRPKLTAGSAGWVSQVVKHPLGSFVTFVSHTTNGHNHPFEVWVNGAEQPRGLGALAKSLSMDMRTRDPVWVRMKLEMLMKTAGDDAFDMPMPPDGEVKRMPSLVAAFAHLLKYRIEELGALEVTEGVTTPMMDALFARKEPKTGTDGTMSWTVDISNAGTGDDFVLGLKELVLPDGQRRPYSMWLSGVYPRALDGLCKVLSLDMRVIDPAWIGMKLRKLLNFGEPLGDFMARVPGGNKMESYPSTVSYVAKLIIHRYAMLGILDEHGYPVQQMGVLEIPEGQVKPTSTLKPIVGKQCKECGNATLIKKDGCEFCTSCGAIGACG</sequence>
<keyword evidence="8" id="KW-0170">Cobalt</keyword>
<dbReference type="InterPro" id="IPR013344">
    <property type="entry name" value="RNR_NrdJ/NrdZ"/>
</dbReference>
<evidence type="ECO:0000256" key="7">
    <source>
        <dbReference type="ARBA" id="ARBA00023157"/>
    </source>
</evidence>
<keyword evidence="4" id="KW-0846">Cobalamin</keyword>
<evidence type="ECO:0000256" key="4">
    <source>
        <dbReference type="ARBA" id="ARBA00022628"/>
    </source>
</evidence>
<dbReference type="CDD" id="cd02888">
    <property type="entry name" value="RNR_II_dimer"/>
    <property type="match status" value="1"/>
</dbReference>
<evidence type="ECO:0000259" key="11">
    <source>
        <dbReference type="Pfam" id="PF00317"/>
    </source>
</evidence>
<evidence type="ECO:0000256" key="10">
    <source>
        <dbReference type="SAM" id="MobiDB-lite"/>
    </source>
</evidence>
<dbReference type="EC" id="1.17.4.1" evidence="3"/>
<comment type="caution">
    <text evidence="13">The sequence shown here is derived from an EMBL/GenBank/DDBJ whole genome shotgun (WGS) entry which is preliminary data.</text>
</comment>
<dbReference type="Gene3D" id="3.20.70.20">
    <property type="match status" value="1"/>
</dbReference>
<accession>A0A1J5TFT7</accession>
<feature type="domain" description="Ribonucleotide reductase large subunit N-terminal" evidence="11">
    <location>
        <begin position="63"/>
        <end position="129"/>
    </location>
</feature>
<dbReference type="NCBIfam" id="TIGR02504">
    <property type="entry name" value="NrdJ_Z"/>
    <property type="match status" value="1"/>
</dbReference>
<evidence type="ECO:0000256" key="8">
    <source>
        <dbReference type="ARBA" id="ARBA00023285"/>
    </source>
</evidence>
<keyword evidence="7" id="KW-1015">Disulfide bond</keyword>
<dbReference type="InterPro" id="IPR013509">
    <property type="entry name" value="RNR_lsu_N"/>
</dbReference>
<dbReference type="AlphaFoldDB" id="A0A1J5TFT7"/>
<name>A0A1J5TFT7_9ZZZZ</name>
<organism evidence="13">
    <name type="scientific">mine drainage metagenome</name>
    <dbReference type="NCBI Taxonomy" id="410659"/>
    <lineage>
        <taxon>unclassified sequences</taxon>
        <taxon>metagenomes</taxon>
        <taxon>ecological metagenomes</taxon>
    </lineage>
</organism>
<dbReference type="SUPFAM" id="SSF51998">
    <property type="entry name" value="PFL-like glycyl radical enzymes"/>
    <property type="match status" value="1"/>
</dbReference>
<protein>
    <recommendedName>
        <fullName evidence="3">ribonucleoside-diphosphate reductase</fullName>
        <ecNumber evidence="3">1.17.4.1</ecNumber>
    </recommendedName>
</protein>
<dbReference type="PANTHER" id="PTHR43371">
    <property type="entry name" value="VITAMIN B12-DEPENDENT RIBONUCLEOTIDE REDUCTASE"/>
    <property type="match status" value="1"/>
</dbReference>
<evidence type="ECO:0000256" key="1">
    <source>
        <dbReference type="ARBA" id="ARBA00001922"/>
    </source>
</evidence>
<dbReference type="PRINTS" id="PR01183">
    <property type="entry name" value="RIBORDTASEM1"/>
</dbReference>
<dbReference type="Pfam" id="PF00317">
    <property type="entry name" value="Ribonuc_red_lgN"/>
    <property type="match status" value="1"/>
</dbReference>
<evidence type="ECO:0000256" key="9">
    <source>
        <dbReference type="ARBA" id="ARBA00047754"/>
    </source>
</evidence>
<keyword evidence="6 13" id="KW-0560">Oxidoreductase</keyword>
<dbReference type="PANTHER" id="PTHR43371:SF1">
    <property type="entry name" value="RIBONUCLEOSIDE-DIPHOSPHATE REDUCTASE"/>
    <property type="match status" value="1"/>
</dbReference>
<evidence type="ECO:0000256" key="6">
    <source>
        <dbReference type="ARBA" id="ARBA00023002"/>
    </source>
</evidence>
<evidence type="ECO:0000313" key="13">
    <source>
        <dbReference type="EMBL" id="OIR19783.1"/>
    </source>
</evidence>
<keyword evidence="5" id="KW-0547">Nucleotide-binding</keyword>
<dbReference type="InterPro" id="IPR050862">
    <property type="entry name" value="RdRp_reductase_class-2"/>
</dbReference>
<dbReference type="GO" id="GO:0005524">
    <property type="term" value="F:ATP binding"/>
    <property type="evidence" value="ECO:0007669"/>
    <property type="project" value="InterPro"/>
</dbReference>
<feature type="domain" description="Ribonucleotide reductase large subunit C-terminal" evidence="12">
    <location>
        <begin position="136"/>
        <end position="628"/>
    </location>
</feature>
<evidence type="ECO:0000256" key="2">
    <source>
        <dbReference type="ARBA" id="ARBA00007405"/>
    </source>
</evidence>
<comment type="similarity">
    <text evidence="2">Belongs to the ribonucleoside diphosphate reductase class-2 family.</text>
</comment>
<evidence type="ECO:0000259" key="12">
    <source>
        <dbReference type="Pfam" id="PF02867"/>
    </source>
</evidence>
<comment type="catalytic activity">
    <reaction evidence="9">
        <text>a 2'-deoxyribonucleoside 5'-diphosphate + [thioredoxin]-disulfide + H2O = a ribonucleoside 5'-diphosphate + [thioredoxin]-dithiol</text>
        <dbReference type="Rhea" id="RHEA:23252"/>
        <dbReference type="Rhea" id="RHEA-COMP:10698"/>
        <dbReference type="Rhea" id="RHEA-COMP:10700"/>
        <dbReference type="ChEBI" id="CHEBI:15377"/>
        <dbReference type="ChEBI" id="CHEBI:29950"/>
        <dbReference type="ChEBI" id="CHEBI:50058"/>
        <dbReference type="ChEBI" id="CHEBI:57930"/>
        <dbReference type="ChEBI" id="CHEBI:73316"/>
        <dbReference type="EC" id="1.17.4.1"/>
    </reaction>
</comment>
<evidence type="ECO:0000256" key="3">
    <source>
        <dbReference type="ARBA" id="ARBA00012274"/>
    </source>
</evidence>
<dbReference type="GO" id="GO:0009263">
    <property type="term" value="P:deoxyribonucleotide biosynthetic process"/>
    <property type="evidence" value="ECO:0007669"/>
    <property type="project" value="InterPro"/>
</dbReference>
<dbReference type="GO" id="GO:0004748">
    <property type="term" value="F:ribonucleoside-diphosphate reductase activity, thioredoxin disulfide as acceptor"/>
    <property type="evidence" value="ECO:0007669"/>
    <property type="project" value="UniProtKB-EC"/>
</dbReference>
<reference evidence="13" key="1">
    <citation type="submission" date="2016-10" db="EMBL/GenBank/DDBJ databases">
        <title>Sequence of Gallionella enrichment culture.</title>
        <authorList>
            <person name="Poehlein A."/>
            <person name="Muehling M."/>
            <person name="Daniel R."/>
        </authorList>
    </citation>
    <scope>NUCLEOTIDE SEQUENCE</scope>
</reference>
<gene>
    <name evidence="13" type="primary">nrdZ_1</name>
    <name evidence="13" type="ORF">GALL_06670</name>
</gene>
<evidence type="ECO:0000256" key="5">
    <source>
        <dbReference type="ARBA" id="ARBA00022741"/>
    </source>
</evidence>
<dbReference type="InterPro" id="IPR000788">
    <property type="entry name" value="RNR_lg_C"/>
</dbReference>
<dbReference type="Pfam" id="PF02867">
    <property type="entry name" value="Ribonuc_red_lgC"/>
    <property type="match status" value="1"/>
</dbReference>